<feature type="region of interest" description="Disordered" evidence="1">
    <location>
        <begin position="803"/>
        <end position="836"/>
    </location>
</feature>
<comment type="caution">
    <text evidence="3">The sequence shown here is derived from an EMBL/GenBank/DDBJ whole genome shotgun (WGS) entry which is preliminary data.</text>
</comment>
<dbReference type="Proteomes" id="UP001159427">
    <property type="component" value="Unassembled WGS sequence"/>
</dbReference>
<keyword evidence="4" id="KW-1185">Reference proteome</keyword>
<feature type="region of interest" description="Disordered" evidence="1">
    <location>
        <begin position="281"/>
        <end position="309"/>
    </location>
</feature>
<proteinExistence type="predicted"/>
<protein>
    <recommendedName>
        <fullName evidence="2">Peptidase S74 domain-containing protein</fullName>
    </recommendedName>
</protein>
<dbReference type="InterPro" id="IPR030392">
    <property type="entry name" value="S74_ICA"/>
</dbReference>
<sequence>FKQVTRNVWSHTIIPRGENGGSIVLLDVEGFNLGDDTVTKHLSMFTAMMSSCLNLFASDYLGNKDKEFLYEISRSSDLVFNPNKTNLRNFPKLHIVVRGNLKSPNELESYVRDELFGSDQNNGLTQSMADIIERYFPRDRILVSQIPTVSDPEILQDLAKMRKSSHWDSFDKLIDKSVKECPVKQTIGGSKVDGPAFVELATKAVRSINENSWKDFGDVFSSIEKDICTRSYIEHIKPVLQLNSGGIGDRMITAKEKFEKECLLTSEIDRVTDILTKTLKEKSQQEAEKRREEEEKERTEKEEQRRRKEEEEKSWYSFENIKYFGGHAATLLVGYFLSDKNLKSNVTVLPSSPYNDIGLTGVCWKWNDIAQQKFGLTGEACGVIAQQVQKLYPKAVLVGEDGFLQVRYGILHEIISNHVRNQSLHQKTMNMLLLVVLGTIFAATFTSAVHDAKVFLKVTDNKTYELVEDVLKEMSNLKRPIRVLAAVGNARVGKSTTLNLISHVLGRRKKEGNSVEEIFKTGDSAEQVTRNVWAHTIHPRGKNVGGIVLLDVEGFDLGDDEVTKHLSMFTAMMSSCLTLFANDYLGNNDRNFLYYISRLSDLVFRNRKADLGNFPELHIVIRGNLKYPEDIESYIRNKFFQPNHDKNIQGMVDAIERYFKRDSITVSQIPDINEPEMLQDTAKLRNISAFWNSFEKLMAKLEKCPEKKFAIGGSPMDGQAVVQLAKDVVKAMNENSWAEFGDVYLNNEMGICKRSYEKYLRPVLQFDSKGIVDYMMEAIEKFKTDCNLESEIESAKEELKKTLNEKRKREEERRKQEEVEERRRKEEEERRKEKEERRKKEKWDSYGWYLAGLLGGYLAFFSDENLKSNVMVLPYSIYNDIGLNGVCWKWNDNAQQKFGLTGEACGVIAQQVQKLYPKAVLLGEDGFLQVRYGILHTMINHVRDKRC</sequence>
<dbReference type="Pfam" id="PF13884">
    <property type="entry name" value="Peptidase_S74"/>
    <property type="match status" value="2"/>
</dbReference>
<feature type="domain" description="Peptidase S74" evidence="2">
    <location>
        <begin position="338"/>
        <end position="433"/>
    </location>
</feature>
<evidence type="ECO:0000313" key="4">
    <source>
        <dbReference type="Proteomes" id="UP001159427"/>
    </source>
</evidence>
<feature type="domain" description="Peptidase S74" evidence="2">
    <location>
        <begin position="862"/>
        <end position="947"/>
    </location>
</feature>
<organism evidence="3 4">
    <name type="scientific">Porites evermanni</name>
    <dbReference type="NCBI Taxonomy" id="104178"/>
    <lineage>
        <taxon>Eukaryota</taxon>
        <taxon>Metazoa</taxon>
        <taxon>Cnidaria</taxon>
        <taxon>Anthozoa</taxon>
        <taxon>Hexacorallia</taxon>
        <taxon>Scleractinia</taxon>
        <taxon>Fungiina</taxon>
        <taxon>Poritidae</taxon>
        <taxon>Porites</taxon>
    </lineage>
</organism>
<dbReference type="PANTHER" id="PTHR10751">
    <property type="entry name" value="GUANYLATE BINDING PROTEIN"/>
    <property type="match status" value="1"/>
</dbReference>
<dbReference type="InterPro" id="IPR015894">
    <property type="entry name" value="Guanylate-bd_N"/>
</dbReference>
<dbReference type="SUPFAM" id="SSF52540">
    <property type="entry name" value="P-loop containing nucleoside triphosphate hydrolases"/>
    <property type="match status" value="1"/>
</dbReference>
<dbReference type="EMBL" id="CALNXI010004457">
    <property type="protein sequence ID" value="CAH3195858.1"/>
    <property type="molecule type" value="Genomic_DNA"/>
</dbReference>
<evidence type="ECO:0000313" key="3">
    <source>
        <dbReference type="EMBL" id="CAH3195858.1"/>
    </source>
</evidence>
<gene>
    <name evidence="3" type="ORF">PEVE_00031235</name>
</gene>
<evidence type="ECO:0000259" key="2">
    <source>
        <dbReference type="PROSITE" id="PS51688"/>
    </source>
</evidence>
<dbReference type="PROSITE" id="PS51688">
    <property type="entry name" value="ICA"/>
    <property type="match status" value="2"/>
</dbReference>
<dbReference type="InterPro" id="IPR027417">
    <property type="entry name" value="P-loop_NTPase"/>
</dbReference>
<feature type="non-terminal residue" evidence="3">
    <location>
        <position position="1"/>
    </location>
</feature>
<accession>A0ABN8SWE2</accession>
<dbReference type="Gene3D" id="3.40.50.300">
    <property type="entry name" value="P-loop containing nucleotide triphosphate hydrolases"/>
    <property type="match status" value="2"/>
</dbReference>
<name>A0ABN8SWE2_9CNID</name>
<dbReference type="Pfam" id="PF02263">
    <property type="entry name" value="GBP"/>
    <property type="match status" value="1"/>
</dbReference>
<evidence type="ECO:0000256" key="1">
    <source>
        <dbReference type="SAM" id="MobiDB-lite"/>
    </source>
</evidence>
<reference evidence="3 4" key="1">
    <citation type="submission" date="2022-05" db="EMBL/GenBank/DDBJ databases">
        <authorList>
            <consortium name="Genoscope - CEA"/>
            <person name="William W."/>
        </authorList>
    </citation>
    <scope>NUCLEOTIDE SEQUENCE [LARGE SCALE GENOMIC DNA]</scope>
</reference>